<dbReference type="InterPro" id="IPR052337">
    <property type="entry name" value="SAT4-like"/>
</dbReference>
<evidence type="ECO:0000256" key="11">
    <source>
        <dbReference type="ARBA" id="ARBA00023157"/>
    </source>
</evidence>
<evidence type="ECO:0000256" key="12">
    <source>
        <dbReference type="ARBA" id="ARBA00023288"/>
    </source>
</evidence>
<proteinExistence type="inferred from homology"/>
<evidence type="ECO:0000256" key="9">
    <source>
        <dbReference type="ARBA" id="ARBA00022989"/>
    </source>
</evidence>
<dbReference type="AlphaFoldDB" id="A0A8K0VW67"/>
<keyword evidence="9 15" id="KW-1133">Transmembrane helix</keyword>
<organism evidence="18 19">
    <name type="scientific">Paraphoma chrysanthemicola</name>
    <dbReference type="NCBI Taxonomy" id="798071"/>
    <lineage>
        <taxon>Eukaryota</taxon>
        <taxon>Fungi</taxon>
        <taxon>Dikarya</taxon>
        <taxon>Ascomycota</taxon>
        <taxon>Pezizomycotina</taxon>
        <taxon>Dothideomycetes</taxon>
        <taxon>Pleosporomycetidae</taxon>
        <taxon>Pleosporales</taxon>
        <taxon>Pleosporineae</taxon>
        <taxon>Phaeosphaeriaceae</taxon>
        <taxon>Paraphoma</taxon>
    </lineage>
</organism>
<evidence type="ECO:0000256" key="4">
    <source>
        <dbReference type="ARBA" id="ARBA00010031"/>
    </source>
</evidence>
<name>A0A8K0VW67_9PLEO</name>
<feature type="transmembrane region" description="Helical" evidence="15">
    <location>
        <begin position="229"/>
        <end position="251"/>
    </location>
</feature>
<comment type="similarity">
    <text evidence="13">Belongs to the SAT4 family.</text>
</comment>
<dbReference type="Proteomes" id="UP000813461">
    <property type="component" value="Unassembled WGS sequence"/>
</dbReference>
<dbReference type="Pfam" id="PF20684">
    <property type="entry name" value="Fung_rhodopsin"/>
    <property type="match status" value="1"/>
</dbReference>
<dbReference type="GO" id="GO:0005576">
    <property type="term" value="C:extracellular region"/>
    <property type="evidence" value="ECO:0007669"/>
    <property type="project" value="UniProtKB-SubCell"/>
</dbReference>
<evidence type="ECO:0000313" key="18">
    <source>
        <dbReference type="EMBL" id="KAH7080745.1"/>
    </source>
</evidence>
<dbReference type="PANTHER" id="PTHR33048">
    <property type="entry name" value="PTH11-LIKE INTEGRAL MEMBRANE PROTEIN (AFU_ORTHOLOGUE AFUA_5G11245)"/>
    <property type="match status" value="1"/>
</dbReference>
<feature type="transmembrane region" description="Helical" evidence="15">
    <location>
        <begin position="192"/>
        <end position="217"/>
    </location>
</feature>
<dbReference type="SMART" id="SM00747">
    <property type="entry name" value="CFEM"/>
    <property type="match status" value="1"/>
</dbReference>
<feature type="compositionally biased region" description="Low complexity" evidence="14">
    <location>
        <begin position="486"/>
        <end position="497"/>
    </location>
</feature>
<comment type="subcellular location">
    <subcellularLocation>
        <location evidence="2">Membrane</location>
        <topology evidence="2">Lipid-anchor</topology>
        <topology evidence="2">GPI-anchor</topology>
    </subcellularLocation>
    <subcellularLocation>
        <location evidence="1">Membrane</location>
        <topology evidence="1">Multi-pass membrane protein</topology>
    </subcellularLocation>
    <subcellularLocation>
        <location evidence="3">Secreted</location>
    </subcellularLocation>
</comment>
<comment type="caution">
    <text evidence="18">The sequence shown here is derived from an EMBL/GenBank/DDBJ whole genome shotgun (WGS) entry which is preliminary data.</text>
</comment>
<keyword evidence="6" id="KW-0336">GPI-anchor</keyword>
<dbReference type="PANTHER" id="PTHR33048:SF47">
    <property type="entry name" value="INTEGRAL MEMBRANE PROTEIN-RELATED"/>
    <property type="match status" value="1"/>
</dbReference>
<gene>
    <name evidence="18" type="ORF">FB567DRAFT_112309</name>
</gene>
<feature type="domain" description="CFEM" evidence="17">
    <location>
        <begin position="37"/>
        <end position="106"/>
    </location>
</feature>
<evidence type="ECO:0000256" key="10">
    <source>
        <dbReference type="ARBA" id="ARBA00023136"/>
    </source>
</evidence>
<feature type="signal peptide" evidence="16">
    <location>
        <begin position="1"/>
        <end position="20"/>
    </location>
</feature>
<evidence type="ECO:0000256" key="3">
    <source>
        <dbReference type="ARBA" id="ARBA00004613"/>
    </source>
</evidence>
<evidence type="ECO:0000256" key="15">
    <source>
        <dbReference type="SAM" id="Phobius"/>
    </source>
</evidence>
<keyword evidence="12" id="KW-0449">Lipoprotein</keyword>
<evidence type="ECO:0000256" key="5">
    <source>
        <dbReference type="ARBA" id="ARBA00022525"/>
    </source>
</evidence>
<feature type="transmembrane region" description="Helical" evidence="15">
    <location>
        <begin position="117"/>
        <end position="138"/>
    </location>
</feature>
<evidence type="ECO:0000256" key="1">
    <source>
        <dbReference type="ARBA" id="ARBA00004141"/>
    </source>
</evidence>
<dbReference type="EMBL" id="JAGMVJ010000015">
    <property type="protein sequence ID" value="KAH7080745.1"/>
    <property type="molecule type" value="Genomic_DNA"/>
</dbReference>
<protein>
    <recommendedName>
        <fullName evidence="17">CFEM domain-containing protein</fullName>
    </recommendedName>
</protein>
<evidence type="ECO:0000313" key="19">
    <source>
        <dbReference type="Proteomes" id="UP000813461"/>
    </source>
</evidence>
<evidence type="ECO:0000256" key="2">
    <source>
        <dbReference type="ARBA" id="ARBA00004589"/>
    </source>
</evidence>
<keyword evidence="6" id="KW-0325">Glycoprotein</keyword>
<dbReference type="GO" id="GO:0098552">
    <property type="term" value="C:side of membrane"/>
    <property type="evidence" value="ECO:0007669"/>
    <property type="project" value="UniProtKB-KW"/>
</dbReference>
<evidence type="ECO:0000259" key="17">
    <source>
        <dbReference type="SMART" id="SM00747"/>
    </source>
</evidence>
<dbReference type="OrthoDB" id="444631at2759"/>
<keyword evidence="10 15" id="KW-0472">Membrane</keyword>
<evidence type="ECO:0000256" key="13">
    <source>
        <dbReference type="ARBA" id="ARBA00038359"/>
    </source>
</evidence>
<feature type="transmembrane region" description="Helical" evidence="15">
    <location>
        <begin position="309"/>
        <end position="328"/>
    </location>
</feature>
<dbReference type="InterPro" id="IPR008427">
    <property type="entry name" value="Extracellular_membr_CFEM_dom"/>
</dbReference>
<comment type="similarity">
    <text evidence="4">Belongs to the RBT5 family.</text>
</comment>
<keyword evidence="11" id="KW-1015">Disulfide bond</keyword>
<evidence type="ECO:0000256" key="8">
    <source>
        <dbReference type="ARBA" id="ARBA00022729"/>
    </source>
</evidence>
<evidence type="ECO:0000256" key="6">
    <source>
        <dbReference type="ARBA" id="ARBA00022622"/>
    </source>
</evidence>
<feature type="transmembrane region" description="Helical" evidence="15">
    <location>
        <begin position="150"/>
        <end position="172"/>
    </location>
</feature>
<keyword evidence="7 15" id="KW-0812">Transmembrane</keyword>
<accession>A0A8K0VW67</accession>
<evidence type="ECO:0000256" key="7">
    <source>
        <dbReference type="ARBA" id="ARBA00022692"/>
    </source>
</evidence>
<evidence type="ECO:0000256" key="14">
    <source>
        <dbReference type="SAM" id="MobiDB-lite"/>
    </source>
</evidence>
<keyword evidence="8 16" id="KW-0732">Signal</keyword>
<feature type="chain" id="PRO_5035442690" description="CFEM domain-containing protein" evidence="16">
    <location>
        <begin position="21"/>
        <end position="557"/>
    </location>
</feature>
<keyword evidence="5" id="KW-0964">Secreted</keyword>
<dbReference type="Pfam" id="PF05730">
    <property type="entry name" value="CFEM"/>
    <property type="match status" value="1"/>
</dbReference>
<feature type="region of interest" description="Disordered" evidence="14">
    <location>
        <begin position="480"/>
        <end position="557"/>
    </location>
</feature>
<dbReference type="InterPro" id="IPR049326">
    <property type="entry name" value="Rhodopsin_dom_fungi"/>
</dbReference>
<feature type="transmembrane region" description="Helical" evidence="15">
    <location>
        <begin position="271"/>
        <end position="293"/>
    </location>
</feature>
<reference evidence="18" key="1">
    <citation type="journal article" date="2021" name="Nat. Commun.">
        <title>Genetic determinants of endophytism in the Arabidopsis root mycobiome.</title>
        <authorList>
            <person name="Mesny F."/>
            <person name="Miyauchi S."/>
            <person name="Thiergart T."/>
            <person name="Pickel B."/>
            <person name="Atanasova L."/>
            <person name="Karlsson M."/>
            <person name="Huettel B."/>
            <person name="Barry K.W."/>
            <person name="Haridas S."/>
            <person name="Chen C."/>
            <person name="Bauer D."/>
            <person name="Andreopoulos W."/>
            <person name="Pangilinan J."/>
            <person name="LaButti K."/>
            <person name="Riley R."/>
            <person name="Lipzen A."/>
            <person name="Clum A."/>
            <person name="Drula E."/>
            <person name="Henrissat B."/>
            <person name="Kohler A."/>
            <person name="Grigoriev I.V."/>
            <person name="Martin F.M."/>
            <person name="Hacquard S."/>
        </authorList>
    </citation>
    <scope>NUCLEOTIDE SEQUENCE</scope>
    <source>
        <strain evidence="18">MPI-SDFR-AT-0120</strain>
    </source>
</reference>
<keyword evidence="19" id="KW-1185">Reference proteome</keyword>
<evidence type="ECO:0000256" key="16">
    <source>
        <dbReference type="SAM" id="SignalP"/>
    </source>
</evidence>
<sequence length="557" mass="62331">MKTAFLQTLLVSVLAVTVAATVAPAAQISPNTTVLSMLGMIPDCSIQCVMHDLFEEGGCPMTTASELADCACRNVTLQSQLSSCVQKSCKFKGQVEVTAFATMLCKDFPKESRVHELTVAAIVTIVLTTPLLLLRLYSRWLKTRRLYLDDAYAAIAGICLITVAAVILQMSLKGFGLHYWNIPVVNGVELLKLYYVCQMLYILVQVFSKVAILALYQRLFPGFIRWFQWSVRGMIIFMFAHGLVFLLLVVFQCRPINAIWDKTIDGKCLPVNVVIGFTGAGLAIAEDFIILLLPIHELWKLQMNRNKKLGIILLLSVGSFASVTSIVRLKFVLKYANTYDSTWDNVDVIKWSLIEIVAACVCGNLLPLRPLIDKLIPPVRSLFSRYTRSSSRKSSDKRSGATFAKFSWINRSGRSNKKPKLISTLNFTHVDLAPGWEWKNSNASEMLSPNTPSPAHLGEKGHSFEIVEQDRDIEAQYVPRGMIRKTSTTEMTSTQSSRLYSKSDEKSATQTSRTFSDSEGRSSRNGSERGLVVPQRRPQEHRNSGPWSYALNLFDRK</sequence>